<evidence type="ECO:0000256" key="4">
    <source>
        <dbReference type="ARBA" id="ARBA00023163"/>
    </source>
</evidence>
<comment type="caution">
    <text evidence="6">The sequence shown here is derived from an EMBL/GenBank/DDBJ whole genome shotgun (WGS) entry which is preliminary data.</text>
</comment>
<protein>
    <submittedName>
        <fullName evidence="6">LysR family transcriptional regulator</fullName>
    </submittedName>
</protein>
<comment type="similarity">
    <text evidence="1">Belongs to the LysR transcriptional regulatory family.</text>
</comment>
<dbReference type="InterPro" id="IPR036390">
    <property type="entry name" value="WH_DNA-bd_sf"/>
</dbReference>
<dbReference type="SUPFAM" id="SSF46785">
    <property type="entry name" value="Winged helix' DNA-binding domain"/>
    <property type="match status" value="1"/>
</dbReference>
<evidence type="ECO:0000256" key="1">
    <source>
        <dbReference type="ARBA" id="ARBA00009437"/>
    </source>
</evidence>
<sequence>MLRESLNAMVAFVAVARTGNFTRAAAQLGVSQPALSQTVRRLETRLGVRLLARTTRSVSPTEAGERLLKAVELRLERIEAGLASVEEMRDKPAGSVRIVADEHAADTVLWPILCGVLPNHPDIAVEVVVQNGPTNGLAARFDAGVQLGGLVAKEMLTVPIGPALRMAAVGAPGYFARYPEPQRPEDLAGHRCINLRLPDHSGLDAWKFGRDGREIQVRVGGQVVFNTLGLILRATLDGFGIAFLPEDRVQAHLESRDLVHVLAEWSPPRPGYHLYYPCHRQSSPALSLLVEALRYRV</sequence>
<dbReference type="Pfam" id="PF00126">
    <property type="entry name" value="HTH_1"/>
    <property type="match status" value="1"/>
</dbReference>
<dbReference type="Pfam" id="PF03466">
    <property type="entry name" value="LysR_substrate"/>
    <property type="match status" value="1"/>
</dbReference>
<evidence type="ECO:0000313" key="6">
    <source>
        <dbReference type="EMBL" id="MEE7457571.1"/>
    </source>
</evidence>
<accession>A0ABU7TAC1</accession>
<keyword evidence="4" id="KW-0804">Transcription</keyword>
<dbReference type="EMBL" id="MLBY01000004">
    <property type="protein sequence ID" value="MEE7457571.1"/>
    <property type="molecule type" value="Genomic_DNA"/>
</dbReference>
<dbReference type="Gene3D" id="3.40.190.290">
    <property type="match status" value="1"/>
</dbReference>
<evidence type="ECO:0000259" key="5">
    <source>
        <dbReference type="PROSITE" id="PS50931"/>
    </source>
</evidence>
<dbReference type="InterPro" id="IPR036388">
    <property type="entry name" value="WH-like_DNA-bd_sf"/>
</dbReference>
<dbReference type="Gene3D" id="1.10.10.10">
    <property type="entry name" value="Winged helix-like DNA-binding domain superfamily/Winged helix DNA-binding domain"/>
    <property type="match status" value="1"/>
</dbReference>
<dbReference type="PANTHER" id="PTHR30537">
    <property type="entry name" value="HTH-TYPE TRANSCRIPTIONAL REGULATOR"/>
    <property type="match status" value="1"/>
</dbReference>
<evidence type="ECO:0000313" key="7">
    <source>
        <dbReference type="Proteomes" id="UP001349262"/>
    </source>
</evidence>
<name>A0ABU7TAC1_9HYPH</name>
<keyword evidence="3" id="KW-0238">DNA-binding</keyword>
<dbReference type="InterPro" id="IPR000847">
    <property type="entry name" value="LysR_HTH_N"/>
</dbReference>
<feature type="domain" description="HTH lysR-type" evidence="5">
    <location>
        <begin position="4"/>
        <end position="61"/>
    </location>
</feature>
<dbReference type="CDD" id="cd08474">
    <property type="entry name" value="PBP2_CrgA_like_5"/>
    <property type="match status" value="1"/>
</dbReference>
<dbReference type="SUPFAM" id="SSF53850">
    <property type="entry name" value="Periplasmic binding protein-like II"/>
    <property type="match status" value="1"/>
</dbReference>
<dbReference type="PRINTS" id="PR00039">
    <property type="entry name" value="HTHLYSR"/>
</dbReference>
<dbReference type="PANTHER" id="PTHR30537:SF1">
    <property type="entry name" value="HTH-TYPE TRANSCRIPTIONAL REGULATOR PGRR"/>
    <property type="match status" value="1"/>
</dbReference>
<reference evidence="6 7" key="1">
    <citation type="journal article" date="2012" name="Genet. Mol. Biol.">
        <title>Analysis of 16S rRNA and mxaF genes revealing insights into Methylobacterium niche-specific plant association.</title>
        <authorList>
            <person name="Dourado M.N."/>
            <person name="Andreote F.D."/>
            <person name="Dini-Andreote F."/>
            <person name="Conti R."/>
            <person name="Araujo J.M."/>
            <person name="Araujo W.L."/>
        </authorList>
    </citation>
    <scope>NUCLEOTIDE SEQUENCE [LARGE SCALE GENOMIC DNA]</scope>
    <source>
        <strain evidence="6 7">SR1.6/4</strain>
    </source>
</reference>
<gene>
    <name evidence="6" type="ORF">MRSR164_12520</name>
</gene>
<dbReference type="PROSITE" id="PS50931">
    <property type="entry name" value="HTH_LYSR"/>
    <property type="match status" value="1"/>
</dbReference>
<dbReference type="Proteomes" id="UP001349262">
    <property type="component" value="Unassembled WGS sequence"/>
</dbReference>
<keyword evidence="7" id="KW-1185">Reference proteome</keyword>
<proteinExistence type="inferred from homology"/>
<dbReference type="InterPro" id="IPR058163">
    <property type="entry name" value="LysR-type_TF_proteobact-type"/>
</dbReference>
<dbReference type="InterPro" id="IPR005119">
    <property type="entry name" value="LysR_subst-bd"/>
</dbReference>
<keyword evidence="2" id="KW-0805">Transcription regulation</keyword>
<evidence type="ECO:0000256" key="2">
    <source>
        <dbReference type="ARBA" id="ARBA00023015"/>
    </source>
</evidence>
<evidence type="ECO:0000256" key="3">
    <source>
        <dbReference type="ARBA" id="ARBA00023125"/>
    </source>
</evidence>
<organism evidence="6 7">
    <name type="scientific">Methylobacterium radiotolerans</name>
    <dbReference type="NCBI Taxonomy" id="31998"/>
    <lineage>
        <taxon>Bacteria</taxon>
        <taxon>Pseudomonadati</taxon>
        <taxon>Pseudomonadota</taxon>
        <taxon>Alphaproteobacteria</taxon>
        <taxon>Hyphomicrobiales</taxon>
        <taxon>Methylobacteriaceae</taxon>
        <taxon>Methylobacterium</taxon>
    </lineage>
</organism>